<accession>A0A1J0R7Y9</accession>
<keyword evidence="5 10" id="KW-0732">Signal</keyword>
<comment type="function">
    <text evidence="1">VSG forms a coat on the surface of the parasite. The trypanosome evades the immune response of the host by expressing a series of antigenically distinct VSGs from an estimated 1000 VSG genes.</text>
</comment>
<keyword evidence="3" id="KW-1003">Cell membrane</keyword>
<feature type="region of interest" description="Disordered" evidence="9">
    <location>
        <begin position="431"/>
        <end position="457"/>
    </location>
</feature>
<dbReference type="InterPro" id="IPR019609">
    <property type="entry name" value="Variant_surf_glycoprt_trypan_C"/>
</dbReference>
<keyword evidence="4" id="KW-0336">GPI-anchor</keyword>
<keyword evidence="7" id="KW-0325">Glycoprotein</keyword>
<keyword evidence="6" id="KW-0472">Membrane</keyword>
<feature type="signal peptide" evidence="10">
    <location>
        <begin position="1"/>
        <end position="20"/>
    </location>
</feature>
<evidence type="ECO:0000256" key="1">
    <source>
        <dbReference type="ARBA" id="ARBA00002523"/>
    </source>
</evidence>
<proteinExistence type="predicted"/>
<sequence length="499" mass="53587">MRCALLIFVLAANLSDQAAAAVTDGENYNDFSVLCGLVSFAQTAVDDRKAGTDIQTILKQLSAINLTIGDPNIRKAIKAQNKKKWANLGAPEQNQLGGYKDNWDLWTEAMEYSETEATAAALKEWEKHSKNEAVRKQIHHVTETALKAAKQATDEQPKLLASAITTHLNKALYGETGLAKDVKASSSTRANVCGKGNDSAGGVDAGKALLLDVLCMCAHETTDTDAGKACCKGCESSPNNSGWTSNQDGSERAAFLVSKCPADMKPAAPSRAELAHRLAAFDRAVHNAKGSGQAEKFVLGVVGGTGNGGCSGNNDGPSNTGRCVKYKETSILAGTPPLPWRANLGAAVAAWEAREAAASKLDTIQQQLHILNSTVATLLWQQTTAEVSPSEQIKEKMQLPTVNCHDHKTSKNCTENNNCKWNSEEKNGGDFCKPKEGAEQAKQEGTGQTPKEGKTCSDKKKQEECKDGCKWEIYVCKDFTIILNNNFAMIAFAFTSFTF</sequence>
<evidence type="ECO:0000313" key="13">
    <source>
        <dbReference type="EMBL" id="APD74017.1"/>
    </source>
</evidence>
<evidence type="ECO:0000256" key="2">
    <source>
        <dbReference type="ARBA" id="ARBA00004609"/>
    </source>
</evidence>
<dbReference type="Pfam" id="PF10659">
    <property type="entry name" value="Trypan_glycop_C"/>
    <property type="match status" value="1"/>
</dbReference>
<comment type="subcellular location">
    <subcellularLocation>
        <location evidence="2">Cell membrane</location>
        <topology evidence="2">Lipid-anchor</topology>
        <topology evidence="2">GPI-anchor</topology>
    </subcellularLocation>
</comment>
<name>A0A1J0R7Y9_9TRYP</name>
<feature type="chain" id="PRO_5013198726" evidence="10">
    <location>
        <begin position="21"/>
        <end position="499"/>
    </location>
</feature>
<dbReference type="Pfam" id="PF13206">
    <property type="entry name" value="VSG_B"/>
    <property type="match status" value="1"/>
</dbReference>
<evidence type="ECO:0000256" key="10">
    <source>
        <dbReference type="SAM" id="SignalP"/>
    </source>
</evidence>
<keyword evidence="8" id="KW-0449">Lipoprotein</keyword>
<feature type="compositionally biased region" description="Basic and acidic residues" evidence="9">
    <location>
        <begin position="431"/>
        <end position="442"/>
    </location>
</feature>
<evidence type="ECO:0000256" key="5">
    <source>
        <dbReference type="ARBA" id="ARBA00022729"/>
    </source>
</evidence>
<protein>
    <submittedName>
        <fullName evidence="13">Variant surface glycoprotein 1125.2528</fullName>
    </submittedName>
</protein>
<evidence type="ECO:0000256" key="7">
    <source>
        <dbReference type="ARBA" id="ARBA00023180"/>
    </source>
</evidence>
<dbReference type="AlphaFoldDB" id="A0A1J0R7Y9"/>
<dbReference type="GO" id="GO:0098552">
    <property type="term" value="C:side of membrane"/>
    <property type="evidence" value="ECO:0007669"/>
    <property type="project" value="UniProtKB-KW"/>
</dbReference>
<dbReference type="VEuPathDB" id="TriTrypDB:Tb427_000618300"/>
<organism evidence="13">
    <name type="scientific">Trypanosoma brucei</name>
    <dbReference type="NCBI Taxonomy" id="5691"/>
    <lineage>
        <taxon>Eukaryota</taxon>
        <taxon>Discoba</taxon>
        <taxon>Euglenozoa</taxon>
        <taxon>Kinetoplastea</taxon>
        <taxon>Metakinetoplastina</taxon>
        <taxon>Trypanosomatida</taxon>
        <taxon>Trypanosomatidae</taxon>
        <taxon>Trypanosoma</taxon>
    </lineage>
</organism>
<evidence type="ECO:0000259" key="12">
    <source>
        <dbReference type="Pfam" id="PF13206"/>
    </source>
</evidence>
<feature type="domain" description="Trypanosome variant surface glycoprotein C-terminal" evidence="11">
    <location>
        <begin position="404"/>
        <end position="497"/>
    </location>
</feature>
<evidence type="ECO:0000256" key="4">
    <source>
        <dbReference type="ARBA" id="ARBA00022622"/>
    </source>
</evidence>
<evidence type="ECO:0000256" key="3">
    <source>
        <dbReference type="ARBA" id="ARBA00022475"/>
    </source>
</evidence>
<evidence type="ECO:0000256" key="8">
    <source>
        <dbReference type="ARBA" id="ARBA00023288"/>
    </source>
</evidence>
<evidence type="ECO:0000256" key="6">
    <source>
        <dbReference type="ARBA" id="ARBA00023136"/>
    </source>
</evidence>
<evidence type="ECO:0000259" key="11">
    <source>
        <dbReference type="Pfam" id="PF10659"/>
    </source>
</evidence>
<feature type="domain" description="Trypanosome variant surface glycoprotein B-type N-terminal" evidence="12">
    <location>
        <begin position="9"/>
        <end position="369"/>
    </location>
</feature>
<dbReference type="EMBL" id="KX700061">
    <property type="protein sequence ID" value="APD74017.1"/>
    <property type="molecule type" value="Genomic_DNA"/>
</dbReference>
<dbReference type="InterPro" id="IPR025932">
    <property type="entry name" value="Trypano_VSG_B_N_dom"/>
</dbReference>
<reference evidence="13" key="1">
    <citation type="submission" date="2016-08" db="EMBL/GenBank/DDBJ databases">
        <title>VSG repertoire of Trypanosoma brucei EATRO 1125.</title>
        <authorList>
            <person name="Cross G.A."/>
        </authorList>
    </citation>
    <scope>NUCLEOTIDE SEQUENCE</scope>
    <source>
        <strain evidence="13">EATRO 1125</strain>
    </source>
</reference>
<dbReference type="GO" id="GO:0005886">
    <property type="term" value="C:plasma membrane"/>
    <property type="evidence" value="ECO:0007669"/>
    <property type="project" value="UniProtKB-SubCell"/>
</dbReference>
<evidence type="ECO:0000256" key="9">
    <source>
        <dbReference type="SAM" id="MobiDB-lite"/>
    </source>
</evidence>